<comment type="caution">
    <text evidence="2">The sequence shown here is derived from an EMBL/GenBank/DDBJ whole genome shotgun (WGS) entry which is preliminary data.</text>
</comment>
<feature type="signal peptide" evidence="1">
    <location>
        <begin position="1"/>
        <end position="19"/>
    </location>
</feature>
<dbReference type="Proteomes" id="UP000822688">
    <property type="component" value="Chromosome 2"/>
</dbReference>
<gene>
    <name evidence="2" type="ORF">KC19_2G025300</name>
</gene>
<keyword evidence="1" id="KW-0732">Signal</keyword>
<protein>
    <recommendedName>
        <fullName evidence="4">Secreted protein</fullName>
    </recommendedName>
</protein>
<evidence type="ECO:0000256" key="1">
    <source>
        <dbReference type="SAM" id="SignalP"/>
    </source>
</evidence>
<accession>A0A8T0IPD7</accession>
<proteinExistence type="predicted"/>
<evidence type="ECO:0000313" key="3">
    <source>
        <dbReference type="Proteomes" id="UP000822688"/>
    </source>
</evidence>
<dbReference type="EMBL" id="CM026422">
    <property type="protein sequence ID" value="KAG0585614.1"/>
    <property type="molecule type" value="Genomic_DNA"/>
</dbReference>
<sequence>MWMSAWLLPLSMPWRIVSSFPSLEKTMTLPWQPSPAGTVVCSGRGHNAEPGGAAGRCARQWIDFCRAHWLFF</sequence>
<dbReference type="AlphaFoldDB" id="A0A8T0IPD7"/>
<organism evidence="2 3">
    <name type="scientific">Ceratodon purpureus</name>
    <name type="common">Fire moss</name>
    <name type="synonym">Dicranum purpureum</name>
    <dbReference type="NCBI Taxonomy" id="3225"/>
    <lineage>
        <taxon>Eukaryota</taxon>
        <taxon>Viridiplantae</taxon>
        <taxon>Streptophyta</taxon>
        <taxon>Embryophyta</taxon>
        <taxon>Bryophyta</taxon>
        <taxon>Bryophytina</taxon>
        <taxon>Bryopsida</taxon>
        <taxon>Dicranidae</taxon>
        <taxon>Pseudoditrichales</taxon>
        <taxon>Ditrichaceae</taxon>
        <taxon>Ceratodon</taxon>
    </lineage>
</organism>
<keyword evidence="3" id="KW-1185">Reference proteome</keyword>
<feature type="chain" id="PRO_5035792250" description="Secreted protein" evidence="1">
    <location>
        <begin position="20"/>
        <end position="72"/>
    </location>
</feature>
<evidence type="ECO:0000313" key="2">
    <source>
        <dbReference type="EMBL" id="KAG0585614.1"/>
    </source>
</evidence>
<reference evidence="2" key="1">
    <citation type="submission" date="2020-06" db="EMBL/GenBank/DDBJ databases">
        <title>WGS assembly of Ceratodon purpureus strain R40.</title>
        <authorList>
            <person name="Carey S.B."/>
            <person name="Jenkins J."/>
            <person name="Shu S."/>
            <person name="Lovell J.T."/>
            <person name="Sreedasyam A."/>
            <person name="Maumus F."/>
            <person name="Tiley G.P."/>
            <person name="Fernandez-Pozo N."/>
            <person name="Barry K."/>
            <person name="Chen C."/>
            <person name="Wang M."/>
            <person name="Lipzen A."/>
            <person name="Daum C."/>
            <person name="Saski C.A."/>
            <person name="Payton A.C."/>
            <person name="Mcbreen J.C."/>
            <person name="Conrad R.E."/>
            <person name="Kollar L.M."/>
            <person name="Olsson S."/>
            <person name="Huttunen S."/>
            <person name="Landis J.B."/>
            <person name="Wickett N.J."/>
            <person name="Johnson M.G."/>
            <person name="Rensing S.A."/>
            <person name="Grimwood J."/>
            <person name="Schmutz J."/>
            <person name="Mcdaniel S.F."/>
        </authorList>
    </citation>
    <scope>NUCLEOTIDE SEQUENCE</scope>
    <source>
        <strain evidence="2">R40</strain>
    </source>
</reference>
<name>A0A8T0IPD7_CERPU</name>
<evidence type="ECO:0008006" key="4">
    <source>
        <dbReference type="Google" id="ProtNLM"/>
    </source>
</evidence>